<evidence type="ECO:0000256" key="6">
    <source>
        <dbReference type="ARBA" id="ARBA00022833"/>
    </source>
</evidence>
<dbReference type="InterPro" id="IPR024079">
    <property type="entry name" value="MetalloPept_cat_dom_sf"/>
</dbReference>
<keyword evidence="4 13" id="KW-0732">Signal</keyword>
<dbReference type="InterPro" id="IPR006026">
    <property type="entry name" value="Peptidase_Metallo"/>
</dbReference>
<dbReference type="Proteomes" id="UP001381693">
    <property type="component" value="Unassembled WGS sequence"/>
</dbReference>
<feature type="chain" id="PRO_5042670156" description="Metalloendopeptidase" evidence="13">
    <location>
        <begin position="27"/>
        <end position="466"/>
    </location>
</feature>
<feature type="domain" description="ShKT" evidence="14">
    <location>
        <begin position="387"/>
        <end position="421"/>
    </location>
</feature>
<evidence type="ECO:0000313" key="17">
    <source>
        <dbReference type="Proteomes" id="UP001381693"/>
    </source>
</evidence>
<evidence type="ECO:0000256" key="2">
    <source>
        <dbReference type="ARBA" id="ARBA00022670"/>
    </source>
</evidence>
<gene>
    <name evidence="16" type="primary">MEP1B_3</name>
    <name evidence="16" type="ORF">SK128_010148</name>
</gene>
<keyword evidence="8" id="KW-0865">Zymogen</keyword>
<evidence type="ECO:0000256" key="13">
    <source>
        <dbReference type="RuleBase" id="RU361183"/>
    </source>
</evidence>
<comment type="cofactor">
    <cofactor evidence="12 13">
        <name>Zn(2+)</name>
        <dbReference type="ChEBI" id="CHEBI:29105"/>
    </cofactor>
    <text evidence="12 13">Binds 1 zinc ion per subunit.</text>
</comment>
<reference evidence="16 17" key="1">
    <citation type="submission" date="2023-11" db="EMBL/GenBank/DDBJ databases">
        <title>Halocaridina rubra genome assembly.</title>
        <authorList>
            <person name="Smith C."/>
        </authorList>
    </citation>
    <scope>NUCLEOTIDE SEQUENCE [LARGE SCALE GENOMIC DNA]</scope>
    <source>
        <strain evidence="16">EP-1</strain>
        <tissue evidence="16">Whole</tissue>
    </source>
</reference>
<evidence type="ECO:0000313" key="16">
    <source>
        <dbReference type="EMBL" id="KAK7080142.1"/>
    </source>
</evidence>
<keyword evidence="10" id="KW-0325">Glycoprotein</keyword>
<dbReference type="InterPro" id="IPR003582">
    <property type="entry name" value="ShKT_dom"/>
</dbReference>
<evidence type="ECO:0000259" key="14">
    <source>
        <dbReference type="PROSITE" id="PS51670"/>
    </source>
</evidence>
<name>A0AAN8X9D3_HALRR</name>
<evidence type="ECO:0000256" key="10">
    <source>
        <dbReference type="ARBA" id="ARBA00023180"/>
    </source>
</evidence>
<dbReference type="GO" id="GO:0006508">
    <property type="term" value="P:proteolysis"/>
    <property type="evidence" value="ECO:0007669"/>
    <property type="project" value="UniProtKB-KW"/>
</dbReference>
<evidence type="ECO:0000259" key="15">
    <source>
        <dbReference type="PROSITE" id="PS51864"/>
    </source>
</evidence>
<evidence type="ECO:0000256" key="3">
    <source>
        <dbReference type="ARBA" id="ARBA00022723"/>
    </source>
</evidence>
<keyword evidence="17" id="KW-1185">Reference proteome</keyword>
<dbReference type="SMART" id="SM00254">
    <property type="entry name" value="ShKT"/>
    <property type="match status" value="3"/>
</dbReference>
<feature type="domain" description="ShKT" evidence="14">
    <location>
        <begin position="432"/>
        <end position="466"/>
    </location>
</feature>
<dbReference type="SUPFAM" id="SSF55486">
    <property type="entry name" value="Metalloproteases ('zincins'), catalytic domain"/>
    <property type="match status" value="1"/>
</dbReference>
<feature type="disulfide bond" evidence="11">
    <location>
        <begin position="432"/>
        <end position="466"/>
    </location>
</feature>
<dbReference type="Pfam" id="PF01400">
    <property type="entry name" value="Astacin"/>
    <property type="match status" value="1"/>
</dbReference>
<evidence type="ECO:0000256" key="1">
    <source>
        <dbReference type="ARBA" id="ARBA00002657"/>
    </source>
</evidence>
<proteinExistence type="predicted"/>
<dbReference type="PROSITE" id="PS51670">
    <property type="entry name" value="SHKT"/>
    <property type="match status" value="3"/>
</dbReference>
<comment type="function">
    <text evidence="1">Metalloprotease.</text>
</comment>
<feature type="signal peptide" evidence="13">
    <location>
        <begin position="1"/>
        <end position="26"/>
    </location>
</feature>
<feature type="active site" evidence="12">
    <location>
        <position position="224"/>
    </location>
</feature>
<evidence type="ECO:0000256" key="4">
    <source>
        <dbReference type="ARBA" id="ARBA00022729"/>
    </source>
</evidence>
<comment type="caution">
    <text evidence="16">The sequence shown here is derived from an EMBL/GenBank/DDBJ whole genome shotgun (WGS) entry which is preliminary data.</text>
</comment>
<dbReference type="EC" id="3.4.24.-" evidence="13"/>
<evidence type="ECO:0000256" key="9">
    <source>
        <dbReference type="ARBA" id="ARBA00023157"/>
    </source>
</evidence>
<dbReference type="GO" id="GO:0008270">
    <property type="term" value="F:zinc ion binding"/>
    <property type="evidence" value="ECO:0007669"/>
    <property type="project" value="UniProtKB-UniRule"/>
</dbReference>
<feature type="binding site" evidence="12">
    <location>
        <position position="233"/>
    </location>
    <ligand>
        <name>Zn(2+)</name>
        <dbReference type="ChEBI" id="CHEBI:29105"/>
        <note>catalytic</note>
    </ligand>
</feature>
<dbReference type="InterPro" id="IPR001506">
    <property type="entry name" value="Peptidase_M12A"/>
</dbReference>
<feature type="domain" description="ShKT" evidence="14">
    <location>
        <begin position="349"/>
        <end position="383"/>
    </location>
</feature>
<keyword evidence="7 12" id="KW-0482">Metalloprotease</keyword>
<dbReference type="PANTHER" id="PTHR10127:SF780">
    <property type="entry name" value="METALLOENDOPEPTIDASE"/>
    <property type="match status" value="1"/>
</dbReference>
<sequence>MGQVILLLQVFLALLMMVSWTRVVEARPDVRSSDPHAVEGMYEPSISDMQALHADEIGSIPLGNPDSMINDIPGEPLSPEDFSVALNMVHDTIDTNKEPDPIELAGLYEGDIAISDQNELHDMVTGREATQRNAINDMTKRWPNGVIPYVISSSYNSNERATIAMAMKNYQEKTCIRFVPRTYERDYIHIIKGDGCSSSVGRVGGAQAVSLGPGCLYVGIVMHEFMHASGFWHEQSRADRDNFITINTANIQDGMAYNFQKYDWTMIQSLGVDYDLGSIMHYGPYAFAKDRRRPTIIPRTTGAEIGQRRAFSNSDILKLQKLYNCASTTGITEVATETPITGPVTASTCEDNNQYCSQWSTMGECERNPTWMNVNCQKSCKQCGKECPDNSEHCNYWMKNGECQNNAAYMTLFCKKSCGLCHAPSEYTEGQCEDKNRHCKHWADDNQCRSNPNYMLVWCKQSCNKC</sequence>
<feature type="domain" description="Peptidase M12A" evidence="15">
    <location>
        <begin position="133"/>
        <end position="326"/>
    </location>
</feature>
<keyword evidence="3 12" id="KW-0479">Metal-binding</keyword>
<dbReference type="FunFam" id="3.40.390.10:FF:000015">
    <property type="entry name" value="Meprin A subunit"/>
    <property type="match status" value="1"/>
</dbReference>
<evidence type="ECO:0000256" key="7">
    <source>
        <dbReference type="ARBA" id="ARBA00023049"/>
    </source>
</evidence>
<dbReference type="PROSITE" id="PS51864">
    <property type="entry name" value="ASTACIN"/>
    <property type="match status" value="1"/>
</dbReference>
<dbReference type="SMART" id="SM00235">
    <property type="entry name" value="ZnMc"/>
    <property type="match status" value="1"/>
</dbReference>
<dbReference type="EMBL" id="JAXCGZ010006101">
    <property type="protein sequence ID" value="KAK7080142.1"/>
    <property type="molecule type" value="Genomic_DNA"/>
</dbReference>
<dbReference type="Gene3D" id="3.40.390.10">
    <property type="entry name" value="Collagenase (Catalytic Domain)"/>
    <property type="match status" value="1"/>
</dbReference>
<comment type="caution">
    <text evidence="11">Lacks conserved residue(s) required for the propagation of feature annotation.</text>
</comment>
<protein>
    <recommendedName>
        <fullName evidence="13">Metalloendopeptidase</fullName>
        <ecNumber evidence="13">3.4.24.-</ecNumber>
    </recommendedName>
</protein>
<dbReference type="Pfam" id="PF01549">
    <property type="entry name" value="ShK"/>
    <property type="match status" value="3"/>
</dbReference>
<keyword evidence="9 11" id="KW-1015">Disulfide bond</keyword>
<keyword evidence="6 12" id="KW-0862">Zinc</keyword>
<feature type="disulfide bond" evidence="11">
    <location>
        <begin position="349"/>
        <end position="383"/>
    </location>
</feature>
<evidence type="ECO:0000256" key="5">
    <source>
        <dbReference type="ARBA" id="ARBA00022801"/>
    </source>
</evidence>
<evidence type="ECO:0000256" key="8">
    <source>
        <dbReference type="ARBA" id="ARBA00023145"/>
    </source>
</evidence>
<dbReference type="PRINTS" id="PR00480">
    <property type="entry name" value="ASTACIN"/>
</dbReference>
<dbReference type="AlphaFoldDB" id="A0AAN8X9D3"/>
<dbReference type="InterPro" id="IPR034035">
    <property type="entry name" value="Astacin-like_dom"/>
</dbReference>
<evidence type="ECO:0000256" key="11">
    <source>
        <dbReference type="PROSITE-ProRule" id="PRU01005"/>
    </source>
</evidence>
<feature type="disulfide bond" evidence="11">
    <location>
        <begin position="387"/>
        <end position="421"/>
    </location>
</feature>
<feature type="binding site" evidence="12">
    <location>
        <position position="227"/>
    </location>
    <ligand>
        <name>Zn(2+)</name>
        <dbReference type="ChEBI" id="CHEBI:29105"/>
        <note>catalytic</note>
    </ligand>
</feature>
<dbReference type="PANTHER" id="PTHR10127">
    <property type="entry name" value="DISCOIDIN, CUB, EGF, LAMININ , AND ZINC METALLOPROTEASE DOMAIN CONTAINING"/>
    <property type="match status" value="1"/>
</dbReference>
<dbReference type="GO" id="GO:0004222">
    <property type="term" value="F:metalloendopeptidase activity"/>
    <property type="evidence" value="ECO:0007669"/>
    <property type="project" value="UniProtKB-UniRule"/>
</dbReference>
<organism evidence="16 17">
    <name type="scientific">Halocaridina rubra</name>
    <name type="common">Hawaiian red shrimp</name>
    <dbReference type="NCBI Taxonomy" id="373956"/>
    <lineage>
        <taxon>Eukaryota</taxon>
        <taxon>Metazoa</taxon>
        <taxon>Ecdysozoa</taxon>
        <taxon>Arthropoda</taxon>
        <taxon>Crustacea</taxon>
        <taxon>Multicrustacea</taxon>
        <taxon>Malacostraca</taxon>
        <taxon>Eumalacostraca</taxon>
        <taxon>Eucarida</taxon>
        <taxon>Decapoda</taxon>
        <taxon>Pleocyemata</taxon>
        <taxon>Caridea</taxon>
        <taxon>Atyoidea</taxon>
        <taxon>Atyidae</taxon>
        <taxon>Halocaridina</taxon>
    </lineage>
</organism>
<accession>A0AAN8X9D3</accession>
<keyword evidence="2 12" id="KW-0645">Protease</keyword>
<dbReference type="CDD" id="cd04280">
    <property type="entry name" value="ZnMc_astacin_like"/>
    <property type="match status" value="1"/>
</dbReference>
<feature type="binding site" evidence="12">
    <location>
        <position position="223"/>
    </location>
    <ligand>
        <name>Zn(2+)</name>
        <dbReference type="ChEBI" id="CHEBI:29105"/>
        <note>catalytic</note>
    </ligand>
</feature>
<keyword evidence="5 12" id="KW-0378">Hydrolase</keyword>
<evidence type="ECO:0000256" key="12">
    <source>
        <dbReference type="PROSITE-ProRule" id="PRU01211"/>
    </source>
</evidence>